<dbReference type="RefSeq" id="WP_051786697.1">
    <property type="nucleotide sequence ID" value="NZ_LGUP01000119.1"/>
</dbReference>
<evidence type="ECO:0000313" key="3">
    <source>
        <dbReference type="EMBL" id="KOG28005.1"/>
    </source>
</evidence>
<protein>
    <recommendedName>
        <fullName evidence="2">Histidine kinase/HSP90-like ATPase domain-containing protein</fullName>
    </recommendedName>
</protein>
<dbReference type="InterPro" id="IPR036890">
    <property type="entry name" value="HATPase_C_sf"/>
</dbReference>
<accession>A0A0L8KQ62</accession>
<dbReference type="Gene3D" id="3.30.565.10">
    <property type="entry name" value="Histidine kinase-like ATPase, C-terminal domain"/>
    <property type="match status" value="1"/>
</dbReference>
<dbReference type="PATRIC" id="fig|1938.6.peg.3030"/>
<evidence type="ECO:0000259" key="2">
    <source>
        <dbReference type="Pfam" id="PF13581"/>
    </source>
</evidence>
<dbReference type="Pfam" id="PF13581">
    <property type="entry name" value="HATPase_c_2"/>
    <property type="match status" value="1"/>
</dbReference>
<feature type="domain" description="Histidine kinase/HSP90-like ATPase" evidence="2">
    <location>
        <begin position="21"/>
        <end position="123"/>
    </location>
</feature>
<dbReference type="OrthoDB" id="3473697at2"/>
<dbReference type="Proteomes" id="UP000037023">
    <property type="component" value="Unassembled WGS sequence"/>
</dbReference>
<dbReference type="GO" id="GO:0004674">
    <property type="term" value="F:protein serine/threonine kinase activity"/>
    <property type="evidence" value="ECO:0007669"/>
    <property type="project" value="UniProtKB-KW"/>
</dbReference>
<dbReference type="PANTHER" id="PTHR35526">
    <property type="entry name" value="ANTI-SIGMA-F FACTOR RSBW-RELATED"/>
    <property type="match status" value="1"/>
</dbReference>
<organism evidence="3 4">
    <name type="scientific">Streptomyces viridochromogenes</name>
    <dbReference type="NCBI Taxonomy" id="1938"/>
    <lineage>
        <taxon>Bacteria</taxon>
        <taxon>Bacillati</taxon>
        <taxon>Actinomycetota</taxon>
        <taxon>Actinomycetes</taxon>
        <taxon>Kitasatosporales</taxon>
        <taxon>Streptomycetaceae</taxon>
        <taxon>Streptomyces</taxon>
    </lineage>
</organism>
<proteinExistence type="predicted"/>
<sequence length="144" mass="15831">MSQQSTIQIPSPTHHFSVLLSPTPRGARLARLLAVEWMRDHEVVPYGVVEVAAQIVAELATNAATHGRVAGRSFRLALIGSEEVLRIEVTDTRRESIPRIQQTCPDGDSGRGLLLVEALADRWGTELGPVPRKTVWAELNPPRL</sequence>
<dbReference type="InterPro" id="IPR003594">
    <property type="entry name" value="HATPase_dom"/>
</dbReference>
<name>A0A0L8KQ62_STRVR</name>
<comment type="caution">
    <text evidence="3">The sequence shown here is derived from an EMBL/GenBank/DDBJ whole genome shotgun (WGS) entry which is preliminary data.</text>
</comment>
<reference evidence="3 4" key="1">
    <citation type="submission" date="2015-06" db="EMBL/GenBank/DDBJ databases">
        <authorList>
            <person name="Hoefler B.C."/>
            <person name="Straight P.D."/>
        </authorList>
    </citation>
    <scope>NUCLEOTIDE SEQUENCE [LARGE SCALE GENOMIC DNA]</scope>
    <source>
        <strain evidence="3 4">NRRL 3427</strain>
    </source>
</reference>
<dbReference type="SUPFAM" id="SSF55874">
    <property type="entry name" value="ATPase domain of HSP90 chaperone/DNA topoisomerase II/histidine kinase"/>
    <property type="match status" value="1"/>
</dbReference>
<gene>
    <name evidence="3" type="ORF">ADK34_13990</name>
</gene>
<dbReference type="InterPro" id="IPR050267">
    <property type="entry name" value="Anti-sigma-factor_SerPK"/>
</dbReference>
<dbReference type="PANTHER" id="PTHR35526:SF3">
    <property type="entry name" value="ANTI-SIGMA-F FACTOR RSBW"/>
    <property type="match status" value="1"/>
</dbReference>
<keyword evidence="1" id="KW-0723">Serine/threonine-protein kinase</keyword>
<dbReference type="EMBL" id="LGUP01000119">
    <property type="protein sequence ID" value="KOG28005.1"/>
    <property type="molecule type" value="Genomic_DNA"/>
</dbReference>
<evidence type="ECO:0000256" key="1">
    <source>
        <dbReference type="ARBA" id="ARBA00022527"/>
    </source>
</evidence>
<dbReference type="AlphaFoldDB" id="A0A0L8KQ62"/>
<evidence type="ECO:0000313" key="4">
    <source>
        <dbReference type="Proteomes" id="UP000037023"/>
    </source>
</evidence>
<keyword evidence="1" id="KW-0418">Kinase</keyword>
<keyword evidence="1" id="KW-0808">Transferase</keyword>
<dbReference type="CDD" id="cd16936">
    <property type="entry name" value="HATPase_RsbW-like"/>
    <property type="match status" value="1"/>
</dbReference>